<dbReference type="PATRIC" id="fig|1117379.3.peg.2930"/>
<keyword evidence="2" id="KW-0285">Flavoprotein</keyword>
<comment type="cofactor">
    <cofactor evidence="1">
        <name>FAD</name>
        <dbReference type="ChEBI" id="CHEBI:57692"/>
    </cofactor>
</comment>
<keyword evidence="5 7" id="KW-0503">Monooxygenase</keyword>
<sequence>MKSKTELRIAIIGSGIGGASAAVALRHAGFNVDVYEQASAIKEVGAGIGLRPPSIRYFKKWGLLEEIERVTHKSVLMEILSVQGEVLLEEKWPALTDDPEEKWARLIHRADCLDTLINAIPSEFIHLNHKCKNIVRYEDYAEIEFDNGVKVEADLVIAADGIRSLTRSLFFSQAEPVFHGYHAYRALVNEDETYGLASENTLRIFCDDKINYYLLPLKYRKQVSVDITVPHEDRSGRPNVPKEDMLNQLKHFHPGLQKIAENINHFDVRSLYDIDPVEQWTNSCIALLGDAAHSMLHNQGQGANMAIQDAGVLAECLLEADSVEEALQKYESLRKPIGTLFQNLSRQFHSDKEETAFPEKEFLEKTHE</sequence>
<protein>
    <submittedName>
        <fullName evidence="7">Monooxygenase FAD-binding protein</fullName>
    </submittedName>
</protein>
<evidence type="ECO:0000313" key="8">
    <source>
        <dbReference type="Proteomes" id="UP000006316"/>
    </source>
</evidence>
<dbReference type="SUPFAM" id="SSF51905">
    <property type="entry name" value="FAD/NAD(P)-binding domain"/>
    <property type="match status" value="1"/>
</dbReference>
<evidence type="ECO:0000256" key="4">
    <source>
        <dbReference type="ARBA" id="ARBA00023002"/>
    </source>
</evidence>
<feature type="domain" description="FAD-binding" evidence="6">
    <location>
        <begin position="8"/>
        <end position="339"/>
    </location>
</feature>
<dbReference type="AlphaFoldDB" id="K6D2B5"/>
<proteinExistence type="predicted"/>
<reference evidence="7 8" key="1">
    <citation type="journal article" date="2012" name="Front. Microbiol.">
        <title>Redundancy and modularity in membrane-associated dissimilatory nitrate reduction in Bacillus.</title>
        <authorList>
            <person name="Heylen K."/>
            <person name="Keltjens J."/>
        </authorList>
    </citation>
    <scope>NUCLEOTIDE SEQUENCE [LARGE SCALE GENOMIC DNA]</scope>
    <source>
        <strain evidence="8">LMG 21833T</strain>
    </source>
</reference>
<accession>K6D2B5</accession>
<evidence type="ECO:0000256" key="5">
    <source>
        <dbReference type="ARBA" id="ARBA00023033"/>
    </source>
</evidence>
<dbReference type="Proteomes" id="UP000006316">
    <property type="component" value="Unassembled WGS sequence"/>
</dbReference>
<organism evidence="7 8">
    <name type="scientific">Neobacillus bataviensis LMG 21833</name>
    <dbReference type="NCBI Taxonomy" id="1117379"/>
    <lineage>
        <taxon>Bacteria</taxon>
        <taxon>Bacillati</taxon>
        <taxon>Bacillota</taxon>
        <taxon>Bacilli</taxon>
        <taxon>Bacillales</taxon>
        <taxon>Bacillaceae</taxon>
        <taxon>Neobacillus</taxon>
    </lineage>
</organism>
<dbReference type="Gene3D" id="3.50.50.60">
    <property type="entry name" value="FAD/NAD(P)-binding domain"/>
    <property type="match status" value="1"/>
</dbReference>
<dbReference type="RefSeq" id="WP_007085842.1">
    <property type="nucleotide sequence ID" value="NZ_AJLS01000114.1"/>
</dbReference>
<name>K6D2B5_9BACI</name>
<dbReference type="OrthoDB" id="9766816at2"/>
<gene>
    <name evidence="7" type="ORF">BABA_14232</name>
</gene>
<dbReference type="PRINTS" id="PR00420">
    <property type="entry name" value="RNGMNOXGNASE"/>
</dbReference>
<dbReference type="InterPro" id="IPR002938">
    <property type="entry name" value="FAD-bd"/>
</dbReference>
<dbReference type="GO" id="GO:0004497">
    <property type="term" value="F:monooxygenase activity"/>
    <property type="evidence" value="ECO:0007669"/>
    <property type="project" value="UniProtKB-KW"/>
</dbReference>
<keyword evidence="4" id="KW-0560">Oxidoreductase</keyword>
<comment type="caution">
    <text evidence="7">The sequence shown here is derived from an EMBL/GenBank/DDBJ whole genome shotgun (WGS) entry which is preliminary data.</text>
</comment>
<keyword evidence="3" id="KW-0274">FAD</keyword>
<dbReference type="STRING" id="1117379.BABA_14232"/>
<evidence type="ECO:0000313" key="7">
    <source>
        <dbReference type="EMBL" id="EKN66622.1"/>
    </source>
</evidence>
<dbReference type="InterPro" id="IPR036188">
    <property type="entry name" value="FAD/NAD-bd_sf"/>
</dbReference>
<keyword evidence="8" id="KW-1185">Reference proteome</keyword>
<evidence type="ECO:0000256" key="2">
    <source>
        <dbReference type="ARBA" id="ARBA00022630"/>
    </source>
</evidence>
<dbReference type="InterPro" id="IPR050493">
    <property type="entry name" value="FAD-dep_Monooxygenase_BioMet"/>
</dbReference>
<dbReference type="PANTHER" id="PTHR13789">
    <property type="entry name" value="MONOOXYGENASE"/>
    <property type="match status" value="1"/>
</dbReference>
<dbReference type="eggNOG" id="COG0654">
    <property type="taxonomic scope" value="Bacteria"/>
</dbReference>
<evidence type="ECO:0000256" key="3">
    <source>
        <dbReference type="ARBA" id="ARBA00022827"/>
    </source>
</evidence>
<evidence type="ECO:0000256" key="1">
    <source>
        <dbReference type="ARBA" id="ARBA00001974"/>
    </source>
</evidence>
<evidence type="ECO:0000259" key="6">
    <source>
        <dbReference type="Pfam" id="PF01494"/>
    </source>
</evidence>
<dbReference type="GO" id="GO:0071949">
    <property type="term" value="F:FAD binding"/>
    <property type="evidence" value="ECO:0007669"/>
    <property type="project" value="InterPro"/>
</dbReference>
<dbReference type="EMBL" id="AJLS01000114">
    <property type="protein sequence ID" value="EKN66622.1"/>
    <property type="molecule type" value="Genomic_DNA"/>
</dbReference>
<dbReference type="Pfam" id="PF01494">
    <property type="entry name" value="FAD_binding_3"/>
    <property type="match status" value="1"/>
</dbReference>
<dbReference type="PANTHER" id="PTHR13789:SF318">
    <property type="entry name" value="GERANYLGERANYL DIPHOSPHATE REDUCTASE"/>
    <property type="match status" value="1"/>
</dbReference>